<dbReference type="InterPro" id="IPR006179">
    <property type="entry name" value="5_nucleotidase/apyrase"/>
</dbReference>
<feature type="domain" description="5'-Nucleotidase C-terminal" evidence="5">
    <location>
        <begin position="406"/>
        <end position="547"/>
    </location>
</feature>
<organism evidence="6 7">
    <name type="scientific">Idiomarina tyrosinivorans</name>
    <dbReference type="NCBI Taxonomy" id="1445662"/>
    <lineage>
        <taxon>Bacteria</taxon>
        <taxon>Pseudomonadati</taxon>
        <taxon>Pseudomonadota</taxon>
        <taxon>Gammaproteobacteria</taxon>
        <taxon>Alteromonadales</taxon>
        <taxon>Idiomarinaceae</taxon>
        <taxon>Idiomarina</taxon>
    </lineage>
</organism>
<dbReference type="InterPro" id="IPR008334">
    <property type="entry name" value="5'-Nucleotdase_C"/>
</dbReference>
<dbReference type="GO" id="GO:0008253">
    <property type="term" value="F:5'-nucleotidase activity"/>
    <property type="evidence" value="ECO:0007669"/>
    <property type="project" value="TreeGrafter"/>
</dbReference>
<accession>A0A432ZLT7</accession>
<dbReference type="RefSeq" id="WP_126842495.1">
    <property type="nucleotide sequence ID" value="NZ_PIQH01000009.1"/>
</dbReference>
<dbReference type="GO" id="GO:0046872">
    <property type="term" value="F:metal ion binding"/>
    <property type="evidence" value="ECO:0007669"/>
    <property type="project" value="InterPro"/>
</dbReference>
<dbReference type="InterPro" id="IPR029052">
    <property type="entry name" value="Metallo-depent_PP-like"/>
</dbReference>
<dbReference type="PROSITE" id="PS51257">
    <property type="entry name" value="PROKAR_LIPOPROTEIN"/>
    <property type="match status" value="1"/>
</dbReference>
<proteinExistence type="inferred from homology"/>
<dbReference type="GO" id="GO:0000166">
    <property type="term" value="F:nucleotide binding"/>
    <property type="evidence" value="ECO:0007669"/>
    <property type="project" value="UniProtKB-KW"/>
</dbReference>
<evidence type="ECO:0000313" key="7">
    <source>
        <dbReference type="Proteomes" id="UP000287996"/>
    </source>
</evidence>
<dbReference type="Gene3D" id="3.90.780.10">
    <property type="entry name" value="5'-Nucleotidase, C-terminal domain"/>
    <property type="match status" value="1"/>
</dbReference>
<dbReference type="SUPFAM" id="SSF56300">
    <property type="entry name" value="Metallo-dependent phosphatases"/>
    <property type="match status" value="1"/>
</dbReference>
<gene>
    <name evidence="6" type="ORF">CWI84_10265</name>
</gene>
<dbReference type="Gene3D" id="3.60.21.10">
    <property type="match status" value="1"/>
</dbReference>
<reference evidence="6 7" key="1">
    <citation type="journal article" date="2011" name="Front. Microbiol.">
        <title>Genomic signatures of strain selection and enhancement in Bacillus atrophaeus var. globigii, a historical biowarfare simulant.</title>
        <authorList>
            <person name="Gibbons H.S."/>
            <person name="Broomall S.M."/>
            <person name="McNew L.A."/>
            <person name="Daligault H."/>
            <person name="Chapman C."/>
            <person name="Bruce D."/>
            <person name="Karavis M."/>
            <person name="Krepps M."/>
            <person name="McGregor P.A."/>
            <person name="Hong C."/>
            <person name="Park K.H."/>
            <person name="Akmal A."/>
            <person name="Feldman A."/>
            <person name="Lin J.S."/>
            <person name="Chang W.E."/>
            <person name="Higgs B.W."/>
            <person name="Demirev P."/>
            <person name="Lindquist J."/>
            <person name="Liem A."/>
            <person name="Fochler E."/>
            <person name="Read T.D."/>
            <person name="Tapia R."/>
            <person name="Johnson S."/>
            <person name="Bishop-Lilly K.A."/>
            <person name="Detter C."/>
            <person name="Han C."/>
            <person name="Sozhamannan S."/>
            <person name="Rosenzweig C.N."/>
            <person name="Skowronski E.W."/>
        </authorList>
    </citation>
    <scope>NUCLEOTIDE SEQUENCE [LARGE SCALE GENOMIC DNA]</scope>
    <source>
        <strain evidence="6 7">CC-PW-9</strain>
    </source>
</reference>
<dbReference type="Proteomes" id="UP000287996">
    <property type="component" value="Unassembled WGS sequence"/>
</dbReference>
<dbReference type="PANTHER" id="PTHR11575">
    <property type="entry name" value="5'-NUCLEOTIDASE-RELATED"/>
    <property type="match status" value="1"/>
</dbReference>
<evidence type="ECO:0000259" key="5">
    <source>
        <dbReference type="Pfam" id="PF02872"/>
    </source>
</evidence>
<dbReference type="InterPro" id="IPR036907">
    <property type="entry name" value="5'-Nucleotdase_C_sf"/>
</dbReference>
<evidence type="ECO:0000313" key="6">
    <source>
        <dbReference type="EMBL" id="RUO78923.1"/>
    </source>
</evidence>
<feature type="signal peptide" evidence="3">
    <location>
        <begin position="1"/>
        <end position="24"/>
    </location>
</feature>
<dbReference type="InterPro" id="IPR004843">
    <property type="entry name" value="Calcineurin-like_PHP"/>
</dbReference>
<dbReference type="EMBL" id="PIQH01000009">
    <property type="protein sequence ID" value="RUO78923.1"/>
    <property type="molecule type" value="Genomic_DNA"/>
</dbReference>
<sequence>MKKLFLIGLTAIASCILLSSCASTSTAPKAPLDLTIIHMNDHHSSLDQRPLNIEWGGQTWVAEAGGVGRAVAMIKKLRKENSPELTLHAGDAVTGSLYYTRFGSKPDATWMTQVCFDAFTIGNHEFDHSDAGLKTFLDQLQTPSCKIPVLSANTQPKVGQSALTPKGPWDSFKPYTIVERQGEKIAIIGLTIANKTKNSSQPDPETQFFDETATAKRYVAELQQQGIEKIILLTHWGYQNDLALAKAVPAIDVIIGGDSHTLLGNFAEFGLDSKGPYPTIETNASGQPVCIAHAYQYALAVGELHVQFDGKGNVASCNGQPHMLLGDIKPEQGMVTTLEPVKNALEASGAFTFIAPDPATQTMIDGYAEKLSAFANEVVADVPQTICKQSVGEPRKPGCAAGISSGAHRVVAEAFLHAVPDADFAIQNGGGVRADIPAGPLSVKQIFEVLPFANTLVKLKITGAEFKQAMEQALTYAITPDGSFGAYPYGAGIQYSVNMQAPEGDRVSNLKVWDKATQSWQGIRPRQTYTMVTNSFIAGGQDGWRTLRTIALMGRATNTQIDYAQSLVDYARDIKVLKRPTEFATQAYQAAK</sequence>
<dbReference type="GO" id="GO:0009166">
    <property type="term" value="P:nucleotide catabolic process"/>
    <property type="evidence" value="ECO:0007669"/>
    <property type="project" value="InterPro"/>
</dbReference>
<name>A0A432ZLT7_9GAMM</name>
<dbReference type="OrthoDB" id="9803927at2"/>
<feature type="chain" id="PRO_5018817831" evidence="3">
    <location>
        <begin position="25"/>
        <end position="592"/>
    </location>
</feature>
<feature type="domain" description="Calcineurin-like phosphoesterase" evidence="4">
    <location>
        <begin position="35"/>
        <end position="261"/>
    </location>
</feature>
<protein>
    <submittedName>
        <fullName evidence="6">Bifunctional metallophosphatase/5'-nucleotidase</fullName>
    </submittedName>
</protein>
<evidence type="ECO:0000256" key="2">
    <source>
        <dbReference type="ARBA" id="ARBA00022729"/>
    </source>
</evidence>
<evidence type="ECO:0000256" key="1">
    <source>
        <dbReference type="ARBA" id="ARBA00006654"/>
    </source>
</evidence>
<dbReference type="Pfam" id="PF02872">
    <property type="entry name" value="5_nucleotid_C"/>
    <property type="match status" value="1"/>
</dbReference>
<dbReference type="SUPFAM" id="SSF55816">
    <property type="entry name" value="5'-nucleotidase (syn. UDP-sugar hydrolase), C-terminal domain"/>
    <property type="match status" value="1"/>
</dbReference>
<evidence type="ECO:0000256" key="3">
    <source>
        <dbReference type="RuleBase" id="RU362119"/>
    </source>
</evidence>
<dbReference type="PRINTS" id="PR01607">
    <property type="entry name" value="APYRASEFAMLY"/>
</dbReference>
<dbReference type="GO" id="GO:0008768">
    <property type="term" value="F:UDP-sugar diphosphatase activity"/>
    <property type="evidence" value="ECO:0007669"/>
    <property type="project" value="TreeGrafter"/>
</dbReference>
<dbReference type="AlphaFoldDB" id="A0A432ZLT7"/>
<keyword evidence="3" id="KW-0378">Hydrolase</keyword>
<dbReference type="PANTHER" id="PTHR11575:SF24">
    <property type="entry name" value="5'-NUCLEOTIDASE"/>
    <property type="match status" value="1"/>
</dbReference>
<comment type="similarity">
    <text evidence="1 3">Belongs to the 5'-nucleotidase family.</text>
</comment>
<dbReference type="GO" id="GO:0030288">
    <property type="term" value="C:outer membrane-bounded periplasmic space"/>
    <property type="evidence" value="ECO:0007669"/>
    <property type="project" value="TreeGrafter"/>
</dbReference>
<keyword evidence="3" id="KW-0547">Nucleotide-binding</keyword>
<keyword evidence="2 3" id="KW-0732">Signal</keyword>
<comment type="caution">
    <text evidence="6">The sequence shown here is derived from an EMBL/GenBank/DDBJ whole genome shotgun (WGS) entry which is preliminary data.</text>
</comment>
<dbReference type="Pfam" id="PF00149">
    <property type="entry name" value="Metallophos"/>
    <property type="match status" value="1"/>
</dbReference>
<dbReference type="PROSITE" id="PS00786">
    <property type="entry name" value="5_NUCLEOTIDASE_2"/>
    <property type="match status" value="1"/>
</dbReference>
<keyword evidence="7" id="KW-1185">Reference proteome</keyword>
<dbReference type="InterPro" id="IPR006146">
    <property type="entry name" value="5'-Nucleotdase_CS"/>
</dbReference>
<evidence type="ECO:0000259" key="4">
    <source>
        <dbReference type="Pfam" id="PF00149"/>
    </source>
</evidence>